<proteinExistence type="inferred from homology"/>
<dbReference type="InterPro" id="IPR037132">
    <property type="entry name" value="N_Gln_amidohydro_ab_roll_sf"/>
</dbReference>
<dbReference type="EMBL" id="CAJMWR010004220">
    <property type="protein sequence ID" value="CAE6489637.1"/>
    <property type="molecule type" value="Genomic_DNA"/>
</dbReference>
<dbReference type="EC" id="3.5.1.122" evidence="3 8"/>
<evidence type="ECO:0000256" key="3">
    <source>
        <dbReference type="ARBA" id="ARBA00012718"/>
    </source>
</evidence>
<comment type="subunit">
    <text evidence="2 8">Monomer.</text>
</comment>
<name>A0A8H3CSK9_9AGAM</name>
<protein>
    <recommendedName>
        <fullName evidence="4 8">Protein N-terminal glutamine amidohydrolase</fullName>
        <ecNumber evidence="3 8">3.5.1.122</ecNumber>
    </recommendedName>
    <alternativeName>
        <fullName evidence="6 8">Protein NH2-terminal glutamine deamidase</fullName>
    </alternativeName>
</protein>
<dbReference type="Gene3D" id="3.10.620.10">
    <property type="entry name" value="Protein N-terminal glutamine amidohydrolase, alpha beta roll"/>
    <property type="match status" value="1"/>
</dbReference>
<keyword evidence="5 8" id="KW-0378">Hydrolase</keyword>
<evidence type="ECO:0000313" key="10">
    <source>
        <dbReference type="EMBL" id="CAE6489637.1"/>
    </source>
</evidence>
<dbReference type="GO" id="GO:0005634">
    <property type="term" value="C:nucleus"/>
    <property type="evidence" value="ECO:0007669"/>
    <property type="project" value="TreeGrafter"/>
</dbReference>
<feature type="domain" description="Protein N-terminal glutamine amidohydrolase alpha beta roll" evidence="9">
    <location>
        <begin position="20"/>
        <end position="217"/>
    </location>
</feature>
<evidence type="ECO:0000256" key="2">
    <source>
        <dbReference type="ARBA" id="ARBA00011245"/>
    </source>
</evidence>
<sequence>MSTLLDPIVEKLVDELNTPYTSCYCEENIYLACQKIVNSGALHLQDVYAVFLSNEAKTVLIWGQRATLNKLDIGCPVVWDYHVIMVLVTSAREHEPGLAVADRTYVVDFDSILGKLTTWKDYTSFTFRPHLFNNGTFEPSLQSMFRVIPASQYLEEFASDRSHMQMKMDDRGNMQYIMPPPSYNTIVGPGASARGVTNNLMDEFVHMPGEGAPGSVLLRMDDFLSLRWLHAREDGNLGNDCDGALSAPPNPASAD</sequence>
<evidence type="ECO:0000256" key="5">
    <source>
        <dbReference type="ARBA" id="ARBA00022801"/>
    </source>
</evidence>
<comment type="catalytic activity">
    <reaction evidence="7 8">
        <text>N-terminal L-glutaminyl-[protein] + H2O = N-terminal L-glutamyl-[protein] + NH4(+)</text>
        <dbReference type="Rhea" id="RHEA:50680"/>
        <dbReference type="Rhea" id="RHEA-COMP:12668"/>
        <dbReference type="Rhea" id="RHEA-COMP:12777"/>
        <dbReference type="ChEBI" id="CHEBI:15377"/>
        <dbReference type="ChEBI" id="CHEBI:28938"/>
        <dbReference type="ChEBI" id="CHEBI:64721"/>
        <dbReference type="ChEBI" id="CHEBI:64722"/>
        <dbReference type="EC" id="3.5.1.122"/>
    </reaction>
</comment>
<gene>
    <name evidence="10" type="ORF">RDB_LOCUS146563</name>
</gene>
<evidence type="ECO:0000256" key="4">
    <source>
        <dbReference type="ARBA" id="ARBA00021247"/>
    </source>
</evidence>
<dbReference type="GO" id="GO:0070773">
    <property type="term" value="F:protein-N-terminal glutamine amidohydrolase activity"/>
    <property type="evidence" value="ECO:0007669"/>
    <property type="project" value="UniProtKB-UniRule"/>
</dbReference>
<dbReference type="GO" id="GO:0005829">
    <property type="term" value="C:cytosol"/>
    <property type="evidence" value="ECO:0007669"/>
    <property type="project" value="TreeGrafter"/>
</dbReference>
<dbReference type="InterPro" id="IPR023128">
    <property type="entry name" value="Prot_N_Gln_amidohydro_ab_roll"/>
</dbReference>
<evidence type="ECO:0000256" key="8">
    <source>
        <dbReference type="RuleBase" id="RU367082"/>
    </source>
</evidence>
<evidence type="ECO:0000256" key="6">
    <source>
        <dbReference type="ARBA" id="ARBA00029677"/>
    </source>
</evidence>
<dbReference type="PANTHER" id="PTHR13035:SF0">
    <property type="entry name" value="PROTEIN N-TERMINAL GLUTAMINE AMIDOHYDROLASE"/>
    <property type="match status" value="1"/>
</dbReference>
<comment type="function">
    <text evidence="8">Mediates the side-chain deamidation of N-terminal glutamine residues to glutamate, an important step in N-end rule pathway of protein degradation. Conversion of the resulting N-terminal glutamine to glutamate renders the protein susceptible to arginylation, polyubiquitination and degradation as specified by the N-end rule. Does not act on substrates with internal or C-terminal glutamine and does not act on non-glutamine residues in any position.</text>
</comment>
<reference evidence="10" key="1">
    <citation type="submission" date="2021-01" db="EMBL/GenBank/DDBJ databases">
        <authorList>
            <person name="Kaushik A."/>
        </authorList>
    </citation>
    <scope>NUCLEOTIDE SEQUENCE</scope>
    <source>
        <strain evidence="10">AG1-1A</strain>
    </source>
</reference>
<dbReference type="InterPro" id="IPR039733">
    <property type="entry name" value="NTAQ1"/>
</dbReference>
<evidence type="ECO:0000256" key="7">
    <source>
        <dbReference type="ARBA" id="ARBA00048768"/>
    </source>
</evidence>
<dbReference type="GO" id="GO:0008418">
    <property type="term" value="F:protein-N-terminal asparagine amidohydrolase activity"/>
    <property type="evidence" value="ECO:0007669"/>
    <property type="project" value="UniProtKB-UniRule"/>
</dbReference>
<dbReference type="AlphaFoldDB" id="A0A8H3CSK9"/>
<dbReference type="Pfam" id="PF09764">
    <property type="entry name" value="Nt_Gln_amidase"/>
    <property type="match status" value="1"/>
</dbReference>
<evidence type="ECO:0000256" key="1">
    <source>
        <dbReference type="ARBA" id="ARBA00008985"/>
    </source>
</evidence>
<organism evidence="10 11">
    <name type="scientific">Rhizoctonia solani</name>
    <dbReference type="NCBI Taxonomy" id="456999"/>
    <lineage>
        <taxon>Eukaryota</taxon>
        <taxon>Fungi</taxon>
        <taxon>Dikarya</taxon>
        <taxon>Basidiomycota</taxon>
        <taxon>Agaricomycotina</taxon>
        <taxon>Agaricomycetes</taxon>
        <taxon>Cantharellales</taxon>
        <taxon>Ceratobasidiaceae</taxon>
        <taxon>Rhizoctonia</taxon>
    </lineage>
</organism>
<evidence type="ECO:0000259" key="9">
    <source>
        <dbReference type="Pfam" id="PF09764"/>
    </source>
</evidence>
<accession>A0A8H3CSK9</accession>
<dbReference type="Proteomes" id="UP000663840">
    <property type="component" value="Unassembled WGS sequence"/>
</dbReference>
<comment type="similarity">
    <text evidence="1 8">Belongs to the NTAQ1 family.</text>
</comment>
<comment type="caution">
    <text evidence="10">The sequence shown here is derived from an EMBL/GenBank/DDBJ whole genome shotgun (WGS) entry which is preliminary data.</text>
</comment>
<evidence type="ECO:0000313" key="11">
    <source>
        <dbReference type="Proteomes" id="UP000663840"/>
    </source>
</evidence>
<dbReference type="PANTHER" id="PTHR13035">
    <property type="entry name" value="PROTEIN N-TERMINAL GLUTAMINE AMIDOHYDROLASE"/>
    <property type="match status" value="1"/>
</dbReference>